<accession>A0A427AST7</accession>
<protein>
    <submittedName>
        <fullName evidence="1">Uncharacterized protein</fullName>
    </submittedName>
</protein>
<proteinExistence type="predicted"/>
<comment type="caution">
    <text evidence="1">The sequence shown here is derived from an EMBL/GenBank/DDBJ whole genome shotgun (WGS) entry which is preliminary data.</text>
</comment>
<name>A0A427AST7_ENSVE</name>
<dbReference type="Proteomes" id="UP000287651">
    <property type="component" value="Unassembled WGS sequence"/>
</dbReference>
<dbReference type="AlphaFoldDB" id="A0A427AST7"/>
<evidence type="ECO:0000313" key="1">
    <source>
        <dbReference type="EMBL" id="RRT79206.1"/>
    </source>
</evidence>
<reference evidence="1 2" key="1">
    <citation type="journal article" date="2014" name="Agronomy (Basel)">
        <title>A Draft Genome Sequence for Ensete ventricosum, the Drought-Tolerant Tree Against Hunger.</title>
        <authorList>
            <person name="Harrison J."/>
            <person name="Moore K.A."/>
            <person name="Paszkiewicz K."/>
            <person name="Jones T."/>
            <person name="Grant M."/>
            <person name="Ambacheew D."/>
            <person name="Muzemil S."/>
            <person name="Studholme D.J."/>
        </authorList>
    </citation>
    <scope>NUCLEOTIDE SEQUENCE [LARGE SCALE GENOMIC DNA]</scope>
</reference>
<dbReference type="EMBL" id="AMZH03001465">
    <property type="protein sequence ID" value="RRT79206.1"/>
    <property type="molecule type" value="Genomic_DNA"/>
</dbReference>
<gene>
    <name evidence="1" type="ORF">B296_00013106</name>
</gene>
<organism evidence="1 2">
    <name type="scientific">Ensete ventricosum</name>
    <name type="common">Abyssinian banana</name>
    <name type="synonym">Musa ensete</name>
    <dbReference type="NCBI Taxonomy" id="4639"/>
    <lineage>
        <taxon>Eukaryota</taxon>
        <taxon>Viridiplantae</taxon>
        <taxon>Streptophyta</taxon>
        <taxon>Embryophyta</taxon>
        <taxon>Tracheophyta</taxon>
        <taxon>Spermatophyta</taxon>
        <taxon>Magnoliopsida</taxon>
        <taxon>Liliopsida</taxon>
        <taxon>Zingiberales</taxon>
        <taxon>Musaceae</taxon>
        <taxon>Ensete</taxon>
    </lineage>
</organism>
<evidence type="ECO:0000313" key="2">
    <source>
        <dbReference type="Proteomes" id="UP000287651"/>
    </source>
</evidence>
<sequence>MYQIQYISAVHRYGSAWYRSTPVIETPKCSDEKGKLAKCVQIHAQYLMARSRVRNFVPYQRTKLSSVQYGTIWAYSATHRRGLVTSDEKKTMAKKSPPRC</sequence>